<dbReference type="GO" id="GO:0016740">
    <property type="term" value="F:transferase activity"/>
    <property type="evidence" value="ECO:0007669"/>
    <property type="project" value="UniProtKB-KW"/>
</dbReference>
<dbReference type="EMBL" id="RCYZ01000001">
    <property type="protein sequence ID" value="TPG72176.1"/>
    <property type="molecule type" value="Genomic_DNA"/>
</dbReference>
<dbReference type="InterPro" id="IPR052899">
    <property type="entry name" value="Class-I_DAHP_synthase"/>
</dbReference>
<dbReference type="Pfam" id="PF00793">
    <property type="entry name" value="DAHP_synth_1"/>
    <property type="match status" value="1"/>
</dbReference>
<gene>
    <name evidence="5" type="ORF">EAH73_02760</name>
</gene>
<dbReference type="PROSITE" id="PS51168">
    <property type="entry name" value="CHORISMATE_MUT_2"/>
    <property type="match status" value="1"/>
</dbReference>
<evidence type="ECO:0000313" key="6">
    <source>
        <dbReference type="Proteomes" id="UP000317646"/>
    </source>
</evidence>
<accession>A0A502HFP0</accession>
<keyword evidence="3" id="KW-0175">Coiled coil</keyword>
<dbReference type="Gene3D" id="3.20.20.70">
    <property type="entry name" value="Aldolase class I"/>
    <property type="match status" value="1"/>
</dbReference>
<feature type="domain" description="Chorismate mutase" evidence="4">
    <location>
        <begin position="270"/>
        <end position="361"/>
    </location>
</feature>
<dbReference type="EC" id="5.4.99.5" evidence="1"/>
<feature type="coiled-coil region" evidence="3">
    <location>
        <begin position="269"/>
        <end position="310"/>
    </location>
</feature>
<protein>
    <recommendedName>
        <fullName evidence="1">chorismate mutase</fullName>
        <ecNumber evidence="1">5.4.99.5</ecNumber>
    </recommendedName>
</protein>
<evidence type="ECO:0000256" key="3">
    <source>
        <dbReference type="SAM" id="Coils"/>
    </source>
</evidence>
<dbReference type="GO" id="GO:0004106">
    <property type="term" value="F:chorismate mutase activity"/>
    <property type="evidence" value="ECO:0007669"/>
    <property type="project" value="UniProtKB-EC"/>
</dbReference>
<evidence type="ECO:0000259" key="4">
    <source>
        <dbReference type="PROSITE" id="PS51168"/>
    </source>
</evidence>
<keyword evidence="6" id="KW-1185">Reference proteome</keyword>
<dbReference type="InterPro" id="IPR036263">
    <property type="entry name" value="Chorismate_II_sf"/>
</dbReference>
<dbReference type="SUPFAM" id="SSF51569">
    <property type="entry name" value="Aldolase"/>
    <property type="match status" value="1"/>
</dbReference>
<reference evidence="5 6" key="1">
    <citation type="journal article" date="2019" name="Environ. Microbiol.">
        <title>Species interactions and distinct microbial communities in high Arctic permafrost affected cryosols are associated with the CH4 and CO2 gas fluxes.</title>
        <authorList>
            <person name="Altshuler I."/>
            <person name="Hamel J."/>
            <person name="Turney S."/>
            <person name="Magnuson E."/>
            <person name="Levesque R."/>
            <person name="Greer C."/>
            <person name="Whyte L.G."/>
        </authorList>
    </citation>
    <scope>NUCLEOTIDE SEQUENCE [LARGE SCALE GENOMIC DNA]</scope>
    <source>
        <strain evidence="5 6">S9.2P</strain>
    </source>
</reference>
<evidence type="ECO:0000256" key="1">
    <source>
        <dbReference type="ARBA" id="ARBA00012404"/>
    </source>
</evidence>
<dbReference type="InterPro" id="IPR036979">
    <property type="entry name" value="CM_dom_sf"/>
</dbReference>
<dbReference type="InterPro" id="IPR013785">
    <property type="entry name" value="Aldolase_TIM"/>
</dbReference>
<dbReference type="PANTHER" id="PTHR43018:SF1">
    <property type="entry name" value="PROTEIN AROA(G)"/>
    <property type="match status" value="1"/>
</dbReference>
<evidence type="ECO:0000256" key="2">
    <source>
        <dbReference type="ARBA" id="ARBA00022679"/>
    </source>
</evidence>
<dbReference type="InterPro" id="IPR006218">
    <property type="entry name" value="DAHP1/KDSA"/>
</dbReference>
<name>A0A502HFP0_9BACT</name>
<dbReference type="SMART" id="SM00830">
    <property type="entry name" value="CM_2"/>
    <property type="match status" value="1"/>
</dbReference>
<evidence type="ECO:0000313" key="5">
    <source>
        <dbReference type="EMBL" id="TPG72176.1"/>
    </source>
</evidence>
<organism evidence="5 6">
    <name type="scientific">Hymenobacter nivis</name>
    <dbReference type="NCBI Taxonomy" id="1850093"/>
    <lineage>
        <taxon>Bacteria</taxon>
        <taxon>Pseudomonadati</taxon>
        <taxon>Bacteroidota</taxon>
        <taxon>Cytophagia</taxon>
        <taxon>Cytophagales</taxon>
        <taxon>Hymenobacteraceae</taxon>
        <taxon>Hymenobacter</taxon>
    </lineage>
</organism>
<comment type="caution">
    <text evidence="5">The sequence shown here is derived from an EMBL/GenBank/DDBJ whole genome shotgun (WGS) entry which is preliminary data.</text>
</comment>
<dbReference type="Gene3D" id="1.20.59.10">
    <property type="entry name" value="Chorismate mutase"/>
    <property type="match status" value="1"/>
</dbReference>
<dbReference type="Proteomes" id="UP000317646">
    <property type="component" value="Unassembled WGS sequence"/>
</dbReference>
<keyword evidence="2" id="KW-0808">Transferase</keyword>
<dbReference type="GO" id="GO:0046417">
    <property type="term" value="P:chorismate metabolic process"/>
    <property type="evidence" value="ECO:0007669"/>
    <property type="project" value="InterPro"/>
</dbReference>
<sequence length="376" mass="41418">METTDSPTTFFTRLLARKGHPILIAGPCSAETEAQTLATARGVQALGNVDLFRAGVWKPRTRPGSFEGAGSAALPWLQRVTQETGLPVAIEVATPRHVEEALAHGIQVLWVGARTTANPFAVQELADALAGTGVPVMVKNPVNPDVSLWAGALERLARAGITDLAAIHRGFSTFAPSKYRNPPTWMLAIELKTRFPHIPLICDPSHMAGRRDLLLPIAQKALDLDYDGLILETHPDPDHALSDAEQQVTPARLGEIFSALKYRRRSSSNEDYQAKADELRQKMDEADREIVEALARRMALVQELAEYKKANDVKILQFDRWKEIFATRSAWADTLHLNKDFVGELYKLVHLESIRKQTEVLNGAPTAEGLHLGPGL</sequence>
<dbReference type="SUPFAM" id="SSF48600">
    <property type="entry name" value="Chorismate mutase II"/>
    <property type="match status" value="1"/>
</dbReference>
<dbReference type="RefSeq" id="WP_140464956.1">
    <property type="nucleotide sequence ID" value="NZ_RCYZ01000001.1"/>
</dbReference>
<dbReference type="Pfam" id="PF01817">
    <property type="entry name" value="CM_2"/>
    <property type="match status" value="1"/>
</dbReference>
<dbReference type="AlphaFoldDB" id="A0A502HFP0"/>
<dbReference type="OrthoDB" id="9780456at2"/>
<dbReference type="InterPro" id="IPR002701">
    <property type="entry name" value="CM_II_prokaryot"/>
</dbReference>
<proteinExistence type="predicted"/>
<dbReference type="PANTHER" id="PTHR43018">
    <property type="entry name" value="PHOSPHO-2-DEHYDRO-3-DEOXYHEPTONATE ALDOLASE"/>
    <property type="match status" value="1"/>
</dbReference>